<dbReference type="AlphaFoldDB" id="A0A5C5YVR0"/>
<name>A0A5C5YVR0_9BACT</name>
<feature type="domain" description="Alpha-L-fucosidase C-terminal" evidence="9">
    <location>
        <begin position="408"/>
        <end position="489"/>
    </location>
</feature>
<dbReference type="EMBL" id="SJPJ01000001">
    <property type="protein sequence ID" value="TWT78856.1"/>
    <property type="molecule type" value="Genomic_DNA"/>
</dbReference>
<evidence type="ECO:0000256" key="6">
    <source>
        <dbReference type="ARBA" id="ARBA00023295"/>
    </source>
</evidence>
<evidence type="ECO:0000256" key="4">
    <source>
        <dbReference type="ARBA" id="ARBA00022729"/>
    </source>
</evidence>
<evidence type="ECO:0000256" key="1">
    <source>
        <dbReference type="ARBA" id="ARBA00004071"/>
    </source>
</evidence>
<reference evidence="10 11" key="1">
    <citation type="submission" date="2019-02" db="EMBL/GenBank/DDBJ databases">
        <title>Deep-cultivation of Planctomycetes and their phenomic and genomic characterization uncovers novel biology.</title>
        <authorList>
            <person name="Wiegand S."/>
            <person name="Jogler M."/>
            <person name="Boedeker C."/>
            <person name="Pinto D."/>
            <person name="Vollmers J."/>
            <person name="Rivas-Marin E."/>
            <person name="Kohn T."/>
            <person name="Peeters S.H."/>
            <person name="Heuer A."/>
            <person name="Rast P."/>
            <person name="Oberbeckmann S."/>
            <person name="Bunk B."/>
            <person name="Jeske O."/>
            <person name="Meyerdierks A."/>
            <person name="Storesund J.E."/>
            <person name="Kallscheuer N."/>
            <person name="Luecker S."/>
            <person name="Lage O.M."/>
            <person name="Pohl T."/>
            <person name="Merkel B.J."/>
            <person name="Hornburger P."/>
            <person name="Mueller R.-W."/>
            <person name="Bruemmer F."/>
            <person name="Labrenz M."/>
            <person name="Spormann A.M."/>
            <person name="Op Den Camp H."/>
            <person name="Overmann J."/>
            <person name="Amann R."/>
            <person name="Jetten M.S.M."/>
            <person name="Mascher T."/>
            <person name="Medema M.H."/>
            <person name="Devos D.P."/>
            <person name="Kaster A.-K."/>
            <person name="Ovreas L."/>
            <person name="Rohde M."/>
            <person name="Galperin M.Y."/>
            <person name="Jogler C."/>
        </authorList>
    </citation>
    <scope>NUCLEOTIDE SEQUENCE [LARGE SCALE GENOMIC DNA]</scope>
    <source>
        <strain evidence="10 11">CA13</strain>
    </source>
</reference>
<dbReference type="SMART" id="SM00812">
    <property type="entry name" value="Alpha_L_fucos"/>
    <property type="match status" value="1"/>
</dbReference>
<keyword evidence="11" id="KW-1185">Reference proteome</keyword>
<feature type="domain" description="Glycoside hydrolase family 29 N-terminal" evidence="8">
    <location>
        <begin position="68"/>
        <end position="368"/>
    </location>
</feature>
<dbReference type="OrthoDB" id="1110905at2"/>
<dbReference type="InterPro" id="IPR031919">
    <property type="entry name" value="Fucosidase_C"/>
</dbReference>
<evidence type="ECO:0000256" key="5">
    <source>
        <dbReference type="ARBA" id="ARBA00022801"/>
    </source>
</evidence>
<dbReference type="InterPro" id="IPR016286">
    <property type="entry name" value="FUC_metazoa-typ"/>
</dbReference>
<dbReference type="InterPro" id="IPR017853">
    <property type="entry name" value="GH"/>
</dbReference>
<dbReference type="Pfam" id="PF01120">
    <property type="entry name" value="Alpha_L_fucos"/>
    <property type="match status" value="2"/>
</dbReference>
<dbReference type="Gene3D" id="3.20.20.80">
    <property type="entry name" value="Glycosidases"/>
    <property type="match status" value="1"/>
</dbReference>
<keyword evidence="5" id="KW-0378">Hydrolase</keyword>
<dbReference type="InterPro" id="IPR057739">
    <property type="entry name" value="Glyco_hydro_29_N"/>
</dbReference>
<comment type="similarity">
    <text evidence="2">Belongs to the glycosyl hydrolase 29 family.</text>
</comment>
<dbReference type="GO" id="GO:0016139">
    <property type="term" value="P:glycoside catabolic process"/>
    <property type="evidence" value="ECO:0007669"/>
    <property type="project" value="TreeGrafter"/>
</dbReference>
<evidence type="ECO:0000259" key="9">
    <source>
        <dbReference type="Pfam" id="PF16757"/>
    </source>
</evidence>
<organism evidence="10 11">
    <name type="scientific">Novipirellula herctigrandis</name>
    <dbReference type="NCBI Taxonomy" id="2527986"/>
    <lineage>
        <taxon>Bacteria</taxon>
        <taxon>Pseudomonadati</taxon>
        <taxon>Planctomycetota</taxon>
        <taxon>Planctomycetia</taxon>
        <taxon>Pirellulales</taxon>
        <taxon>Pirellulaceae</taxon>
        <taxon>Novipirellula</taxon>
    </lineage>
</organism>
<dbReference type="PANTHER" id="PTHR10030">
    <property type="entry name" value="ALPHA-L-FUCOSIDASE"/>
    <property type="match status" value="1"/>
</dbReference>
<feature type="signal peptide" evidence="7">
    <location>
        <begin position="1"/>
        <end position="20"/>
    </location>
</feature>
<dbReference type="Pfam" id="PF16757">
    <property type="entry name" value="Fucosidase_C"/>
    <property type="match status" value="1"/>
</dbReference>
<accession>A0A5C5YVR0</accession>
<dbReference type="PIRSF" id="PIRSF001092">
    <property type="entry name" value="Alpha-L-fucosidase"/>
    <property type="match status" value="1"/>
</dbReference>
<evidence type="ECO:0000256" key="2">
    <source>
        <dbReference type="ARBA" id="ARBA00007951"/>
    </source>
</evidence>
<dbReference type="Proteomes" id="UP000315010">
    <property type="component" value="Unassembled WGS sequence"/>
</dbReference>
<dbReference type="GO" id="GO:0005764">
    <property type="term" value="C:lysosome"/>
    <property type="evidence" value="ECO:0007669"/>
    <property type="project" value="TreeGrafter"/>
</dbReference>
<dbReference type="EC" id="3.2.1.51" evidence="3"/>
<keyword evidence="6" id="KW-0326">Glycosidase</keyword>
<dbReference type="InterPro" id="IPR013780">
    <property type="entry name" value="Glyco_hydro_b"/>
</dbReference>
<sequence length="491" mass="55747" precursor="true">MRLAILLTCVLFLSLCTCQAQTYQPDWSSLRKHDTPEWLDGMKFGIYCHWGPQTVLNQYPDKDLSTLEAFELWKGEKFSSKEWVDLFQAAGAQFAGPVSWHGSGILNWDSGITDWTTVKRGPKIDIVGELTRELQRRDMKVLMSFHNNRSIWGTVSNNDSLYLDPLDEESKLYTANEGRRSERLLDGWLARVSEAIDNYHPDLIWVDTSFGGTVGAELQGRSLAGRMLPGKDITIGTLSESHQQQAIAHFFNMGIEQSKEVEFIYKSFDVPPGIGMRDIENGSLIGLQYDPWMADINMAQHYAWPAPWFHNPKNPMKNANHLVDLLVDMTSKNGRMLLSVPPLEDGTFTADQKKQLYAIGGWLKINGEAIYDTVPWTFFGEGPTEETHPGHHAHGKWDVKDKYIPKFTKDDIRFTQNGKNLYAIVLDWPGDELIIRTLGHAGKLYRGDIKSVSLLGCKDAIQWEHTVDALVIKLPKEKPCDFAYAVKIERK</sequence>
<dbReference type="RefSeq" id="WP_146393981.1">
    <property type="nucleotide sequence ID" value="NZ_SJPJ01000001.1"/>
</dbReference>
<keyword evidence="4 7" id="KW-0732">Signal</keyword>
<comment type="caution">
    <text evidence="10">The sequence shown here is derived from an EMBL/GenBank/DDBJ whole genome shotgun (WGS) entry which is preliminary data.</text>
</comment>
<evidence type="ECO:0000256" key="3">
    <source>
        <dbReference type="ARBA" id="ARBA00012662"/>
    </source>
</evidence>
<dbReference type="GO" id="GO:0006004">
    <property type="term" value="P:fucose metabolic process"/>
    <property type="evidence" value="ECO:0007669"/>
    <property type="project" value="InterPro"/>
</dbReference>
<dbReference type="PANTHER" id="PTHR10030:SF37">
    <property type="entry name" value="ALPHA-L-FUCOSIDASE-RELATED"/>
    <property type="match status" value="1"/>
</dbReference>
<evidence type="ECO:0000256" key="7">
    <source>
        <dbReference type="SAM" id="SignalP"/>
    </source>
</evidence>
<proteinExistence type="inferred from homology"/>
<dbReference type="SUPFAM" id="SSF51445">
    <property type="entry name" value="(Trans)glycosidases"/>
    <property type="match status" value="1"/>
</dbReference>
<feature type="domain" description="Glycoside hydrolase family 29 N-terminal" evidence="8">
    <location>
        <begin position="19"/>
        <end position="58"/>
    </location>
</feature>
<feature type="chain" id="PRO_5022845108" description="alpha-L-fucosidase" evidence="7">
    <location>
        <begin position="21"/>
        <end position="491"/>
    </location>
</feature>
<protein>
    <recommendedName>
        <fullName evidence="3">alpha-L-fucosidase</fullName>
        <ecNumber evidence="3">3.2.1.51</ecNumber>
    </recommendedName>
</protein>
<dbReference type="InterPro" id="IPR000933">
    <property type="entry name" value="Glyco_hydro_29"/>
</dbReference>
<evidence type="ECO:0000313" key="11">
    <source>
        <dbReference type="Proteomes" id="UP000315010"/>
    </source>
</evidence>
<dbReference type="Gene3D" id="2.60.40.1180">
    <property type="entry name" value="Golgi alpha-mannosidase II"/>
    <property type="match status" value="1"/>
</dbReference>
<comment type="function">
    <text evidence="1">Alpha-L-fucosidase is responsible for hydrolyzing the alpha-1,6-linked fucose joined to the reducing-end N-acetylglucosamine of the carbohydrate moieties of glycoproteins.</text>
</comment>
<gene>
    <name evidence="10" type="ORF">CA13_02530</name>
</gene>
<evidence type="ECO:0000313" key="10">
    <source>
        <dbReference type="EMBL" id="TWT78856.1"/>
    </source>
</evidence>
<evidence type="ECO:0000259" key="8">
    <source>
        <dbReference type="Pfam" id="PF01120"/>
    </source>
</evidence>
<dbReference type="GO" id="GO:0004560">
    <property type="term" value="F:alpha-L-fucosidase activity"/>
    <property type="evidence" value="ECO:0007669"/>
    <property type="project" value="InterPro"/>
</dbReference>